<organism evidence="2 3">
    <name type="scientific">Franzmannia qiaohouensis</name>
    <dbReference type="NCBI Taxonomy" id="1329370"/>
    <lineage>
        <taxon>Bacteria</taxon>
        <taxon>Pseudomonadati</taxon>
        <taxon>Pseudomonadota</taxon>
        <taxon>Gammaproteobacteria</taxon>
        <taxon>Oceanospirillales</taxon>
        <taxon>Halomonadaceae</taxon>
        <taxon>Franzmannia</taxon>
    </lineage>
</organism>
<dbReference type="EMBL" id="JARWAM010000002">
    <property type="protein sequence ID" value="MDR5904191.1"/>
    <property type="molecule type" value="Genomic_DNA"/>
</dbReference>
<dbReference type="Proteomes" id="UP001251374">
    <property type="component" value="Unassembled WGS sequence"/>
</dbReference>
<dbReference type="RefSeq" id="WP_309716652.1">
    <property type="nucleotide sequence ID" value="NZ_JARWAM010000002.1"/>
</dbReference>
<evidence type="ECO:0000313" key="2">
    <source>
        <dbReference type="EMBL" id="MDR5904191.1"/>
    </source>
</evidence>
<accession>A0ABU1H9R2</accession>
<evidence type="ECO:0000313" key="3">
    <source>
        <dbReference type="Proteomes" id="UP001251374"/>
    </source>
</evidence>
<comment type="caution">
    <text evidence="2">The sequence shown here is derived from an EMBL/GenBank/DDBJ whole genome shotgun (WGS) entry which is preliminary data.</text>
</comment>
<dbReference type="InterPro" id="IPR045632">
    <property type="entry name" value="DUF6314"/>
</dbReference>
<dbReference type="Pfam" id="PF19834">
    <property type="entry name" value="DUF6314"/>
    <property type="match status" value="1"/>
</dbReference>
<keyword evidence="3" id="KW-1185">Reference proteome</keyword>
<protein>
    <submittedName>
        <fullName evidence="2">DUF6314 family protein</fullName>
    </submittedName>
</protein>
<name>A0ABU1H9R2_9GAMM</name>
<proteinExistence type="predicted"/>
<gene>
    <name evidence="2" type="ORF">QC821_02765</name>
</gene>
<evidence type="ECO:0000259" key="1">
    <source>
        <dbReference type="Pfam" id="PF19834"/>
    </source>
</evidence>
<feature type="domain" description="DUF6314" evidence="1">
    <location>
        <begin position="33"/>
        <end position="151"/>
    </location>
</feature>
<reference evidence="2 3" key="1">
    <citation type="submission" date="2023-04" db="EMBL/GenBank/DDBJ databases">
        <title>A long-awaited taxogenomic arrangement of the family Halomonadaceae.</title>
        <authorList>
            <person name="De La Haba R."/>
            <person name="Chuvochina M."/>
            <person name="Wittouck S."/>
            <person name="Arahal D.R."/>
            <person name="Sanchez-Porro C."/>
            <person name="Hugenholtz P."/>
            <person name="Ventosa A."/>
        </authorList>
    </citation>
    <scope>NUCLEOTIDE SEQUENCE [LARGE SCALE GENOMIC DNA]</scope>
    <source>
        <strain evidence="2 3">DSM 26770</strain>
    </source>
</reference>
<sequence>MTDIIRVTQRLASIARVSFTSCSGERSQCAWSGSGQGSVRIARDPDGLRFHEQGRFRLDRGDAEVAFRNVYRWALHDEHIGLYHERRGKAHAVWLFDLVTSAEEGVLVARDAHLCGDDRYSARLTLRDDGVDLDWRISGPRKDERLYYRYRQA</sequence>